<name>A0ABM4DC94_HYDVU</name>
<proteinExistence type="predicted"/>
<dbReference type="PANTHER" id="PTHR11439">
    <property type="entry name" value="GAG-POL-RELATED RETROTRANSPOSON"/>
    <property type="match status" value="1"/>
</dbReference>
<keyword evidence="1" id="KW-1185">Reference proteome</keyword>
<evidence type="ECO:0000313" key="2">
    <source>
        <dbReference type="RefSeq" id="XP_065672019.1"/>
    </source>
</evidence>
<dbReference type="GeneID" id="136089856"/>
<gene>
    <name evidence="2" type="primary">LOC136089856</name>
</gene>
<dbReference type="Proteomes" id="UP001652625">
    <property type="component" value="Chromosome 13"/>
</dbReference>
<organism evidence="1 2">
    <name type="scientific">Hydra vulgaris</name>
    <name type="common">Hydra</name>
    <name type="synonym">Hydra attenuata</name>
    <dbReference type="NCBI Taxonomy" id="6087"/>
    <lineage>
        <taxon>Eukaryota</taxon>
        <taxon>Metazoa</taxon>
        <taxon>Cnidaria</taxon>
        <taxon>Hydrozoa</taxon>
        <taxon>Hydroidolina</taxon>
        <taxon>Anthoathecata</taxon>
        <taxon>Aplanulata</taxon>
        <taxon>Hydridae</taxon>
        <taxon>Hydra</taxon>
    </lineage>
</organism>
<accession>A0ABM4DC94</accession>
<evidence type="ECO:0000313" key="1">
    <source>
        <dbReference type="Proteomes" id="UP001652625"/>
    </source>
</evidence>
<dbReference type="PANTHER" id="PTHR11439:SF440">
    <property type="entry name" value="INTEGRASE CATALYTIC DOMAIN-CONTAINING PROTEIN"/>
    <property type="match status" value="1"/>
</dbReference>
<protein>
    <submittedName>
        <fullName evidence="2">Uncharacterized protein LOC136089856</fullName>
    </submittedName>
</protein>
<dbReference type="RefSeq" id="XP_065672019.1">
    <property type="nucleotide sequence ID" value="XM_065815947.1"/>
</dbReference>
<reference evidence="2" key="1">
    <citation type="submission" date="2025-08" db="UniProtKB">
        <authorList>
            <consortium name="RefSeq"/>
        </authorList>
    </citation>
    <scope>IDENTIFICATION</scope>
</reference>
<sequence>MNQKVYLTNILYRYGMGDCKPRITPCETNLKPYDEEQQNKINSDKLYYEMVGSLVYAMICTRPDLSFVVTKLSQNLSKPNNRDWTMLKHVFRYKKGTLDYSLTFRKTQQSIDLKAFCDADWGASCDDQKSITGYCIIFTRVDQS</sequence>